<gene>
    <name evidence="5" type="ORF">GIS00_18495</name>
</gene>
<sequence>MKTSAAHGITAVLGVAVATTALLLSVTGAVRPAPAPGTATVAAAAARPVVQGNVLVDSRTGATWSPRGVNYPSFEYACAQGWGTSRSTAQGSAGSATAAAIGAWGANAVRLPLNQDCWNATGGVPSAYAGTPYRQAVQSFVTALNNAGLVVVLDLHSRRTGGPQVAGQRAMPDAASVTMWSSVAAAFAANPSVMFDAFNEPYSRWNDSTDAWTFQLTWSCWASGGCSPMVEDDYTTTLSGNTYTAAGMASIVAAVRAAGAEQPILLGGLDYANDLRGWLAARPDDDQLVASLHSYRGQRCSSTACWNGEIAPVAAVVPVVIGEFGATTSDAGTNATYLEALMDWADAHHVGYLAWAWWVLPDTSVGTLALLSADDGTPRAPAGTALRTHLLEVASQPTTPTTVTVTSTAVSTTTVTQPPAGGVGLHPLAPCRLVDTRVAGGILVPGMARTLTVGGSAGFPAQGGRSGGCAIPTGATAISVVLTAVGPTTAGYLRSRPTGTSATATVLSFPAGGSTGTGLVLPVAAGRPDAVVFETAGARTHVVIDVLGWFG</sequence>
<comment type="similarity">
    <text evidence="3">Belongs to the glycosyl hydrolase 5 (cellulase A) family.</text>
</comment>
<dbReference type="SUPFAM" id="SSF51445">
    <property type="entry name" value="(Trans)glycosidases"/>
    <property type="match status" value="1"/>
</dbReference>
<dbReference type="Pfam" id="PF00150">
    <property type="entry name" value="Cellulase"/>
    <property type="match status" value="1"/>
</dbReference>
<evidence type="ECO:0000313" key="6">
    <source>
        <dbReference type="Proteomes" id="UP000460221"/>
    </source>
</evidence>
<dbReference type="AlphaFoldDB" id="A0A7K1FP49"/>
<evidence type="ECO:0000256" key="2">
    <source>
        <dbReference type="ARBA" id="ARBA00023295"/>
    </source>
</evidence>
<feature type="domain" description="Glycoside hydrolase family 5" evidence="4">
    <location>
        <begin position="83"/>
        <end position="358"/>
    </location>
</feature>
<evidence type="ECO:0000313" key="5">
    <source>
        <dbReference type="EMBL" id="MTD15928.1"/>
    </source>
</evidence>
<keyword evidence="2 3" id="KW-0326">Glycosidase</keyword>
<dbReference type="Proteomes" id="UP000460221">
    <property type="component" value="Unassembled WGS sequence"/>
</dbReference>
<dbReference type="PANTHER" id="PTHR34142">
    <property type="entry name" value="ENDO-BETA-1,4-GLUCANASE A"/>
    <property type="match status" value="1"/>
</dbReference>
<evidence type="ECO:0000259" key="4">
    <source>
        <dbReference type="Pfam" id="PF00150"/>
    </source>
</evidence>
<proteinExistence type="inferred from homology"/>
<dbReference type="InterPro" id="IPR001547">
    <property type="entry name" value="Glyco_hydro_5"/>
</dbReference>
<evidence type="ECO:0000256" key="1">
    <source>
        <dbReference type="ARBA" id="ARBA00022801"/>
    </source>
</evidence>
<dbReference type="InterPro" id="IPR017853">
    <property type="entry name" value="GH"/>
</dbReference>
<comment type="caution">
    <text evidence="5">The sequence shown here is derived from an EMBL/GenBank/DDBJ whole genome shotgun (WGS) entry which is preliminary data.</text>
</comment>
<dbReference type="Gene3D" id="3.20.20.80">
    <property type="entry name" value="Glycosidases"/>
    <property type="match status" value="1"/>
</dbReference>
<reference evidence="5 6" key="1">
    <citation type="submission" date="2019-11" db="EMBL/GenBank/DDBJ databases">
        <authorList>
            <person name="Jiang L.-Q."/>
        </authorList>
    </citation>
    <scope>NUCLEOTIDE SEQUENCE [LARGE SCALE GENOMIC DNA]</scope>
    <source>
        <strain evidence="5 6">YIM 132087</strain>
    </source>
</reference>
<dbReference type="PANTHER" id="PTHR34142:SF1">
    <property type="entry name" value="GLYCOSIDE HYDROLASE FAMILY 5 DOMAIN-CONTAINING PROTEIN"/>
    <property type="match status" value="1"/>
</dbReference>
<dbReference type="GO" id="GO:0009251">
    <property type="term" value="P:glucan catabolic process"/>
    <property type="evidence" value="ECO:0007669"/>
    <property type="project" value="TreeGrafter"/>
</dbReference>
<dbReference type="GO" id="GO:0004553">
    <property type="term" value="F:hydrolase activity, hydrolyzing O-glycosyl compounds"/>
    <property type="evidence" value="ECO:0007669"/>
    <property type="project" value="InterPro"/>
</dbReference>
<keyword evidence="1 3" id="KW-0378">Hydrolase</keyword>
<organism evidence="5 6">
    <name type="scientific">Nakamurella alba</name>
    <dbReference type="NCBI Taxonomy" id="2665158"/>
    <lineage>
        <taxon>Bacteria</taxon>
        <taxon>Bacillati</taxon>
        <taxon>Actinomycetota</taxon>
        <taxon>Actinomycetes</taxon>
        <taxon>Nakamurellales</taxon>
        <taxon>Nakamurellaceae</taxon>
        <taxon>Nakamurella</taxon>
    </lineage>
</organism>
<name>A0A7K1FP49_9ACTN</name>
<accession>A0A7K1FP49</accession>
<evidence type="ECO:0000256" key="3">
    <source>
        <dbReference type="RuleBase" id="RU361153"/>
    </source>
</evidence>
<keyword evidence="6" id="KW-1185">Reference proteome</keyword>
<dbReference type="EMBL" id="WLYK01000008">
    <property type="protein sequence ID" value="MTD15928.1"/>
    <property type="molecule type" value="Genomic_DNA"/>
</dbReference>
<protein>
    <submittedName>
        <fullName evidence="5">Cellulase family glycosylhydrolase</fullName>
    </submittedName>
</protein>